<reference evidence="8 9" key="1">
    <citation type="submission" date="2017-01" db="EMBL/GenBank/DDBJ databases">
        <title>Trade-off between light-utilization and light-protection in marine flavobacteria.</title>
        <authorList>
            <person name="Kumagai Y."/>
            <person name="Yoshizawa S."/>
            <person name="Kogure K."/>
            <person name="Iwasaki W."/>
        </authorList>
    </citation>
    <scope>NUCLEOTIDE SEQUENCE [LARGE SCALE GENOMIC DNA]</scope>
    <source>
        <strain evidence="8 9">KCTC 32109</strain>
    </source>
</reference>
<organism evidence="8 9">
    <name type="scientific">Nonlabens arenilitoris</name>
    <dbReference type="NCBI Taxonomy" id="1217969"/>
    <lineage>
        <taxon>Bacteria</taxon>
        <taxon>Pseudomonadati</taxon>
        <taxon>Bacteroidota</taxon>
        <taxon>Flavobacteriia</taxon>
        <taxon>Flavobacteriales</taxon>
        <taxon>Flavobacteriaceae</taxon>
        <taxon>Nonlabens</taxon>
    </lineage>
</organism>
<dbReference type="AlphaFoldDB" id="A0A2S7U7M3"/>
<evidence type="ECO:0000259" key="7">
    <source>
        <dbReference type="Pfam" id="PF14322"/>
    </source>
</evidence>
<dbReference type="GO" id="GO:0009279">
    <property type="term" value="C:cell outer membrane"/>
    <property type="evidence" value="ECO:0007669"/>
    <property type="project" value="UniProtKB-SubCell"/>
</dbReference>
<dbReference type="SUPFAM" id="SSF48452">
    <property type="entry name" value="TPR-like"/>
    <property type="match status" value="1"/>
</dbReference>
<feature type="domain" description="SusD-like N-terminal" evidence="7">
    <location>
        <begin position="35"/>
        <end position="214"/>
    </location>
</feature>
<evidence type="ECO:0000256" key="3">
    <source>
        <dbReference type="ARBA" id="ARBA00022729"/>
    </source>
</evidence>
<feature type="domain" description="RagB/SusD" evidence="6">
    <location>
        <begin position="352"/>
        <end position="515"/>
    </location>
</feature>
<dbReference type="InterPro" id="IPR012944">
    <property type="entry name" value="SusD_RagB_dom"/>
</dbReference>
<comment type="subcellular location">
    <subcellularLocation>
        <location evidence="1">Cell outer membrane</location>
    </subcellularLocation>
</comment>
<comment type="caution">
    <text evidence="8">The sequence shown here is derived from an EMBL/GenBank/DDBJ whole genome shotgun (WGS) entry which is preliminary data.</text>
</comment>
<keyword evidence="4" id="KW-0472">Membrane</keyword>
<keyword evidence="5" id="KW-0998">Cell outer membrane</keyword>
<keyword evidence="3" id="KW-0732">Signal</keyword>
<comment type="similarity">
    <text evidence="2">Belongs to the SusD family.</text>
</comment>
<dbReference type="RefSeq" id="WP_105069763.1">
    <property type="nucleotide sequence ID" value="NZ_MTPW01000001.1"/>
</dbReference>
<dbReference type="EMBL" id="MTPW01000001">
    <property type="protein sequence ID" value="PQJ30580.1"/>
    <property type="molecule type" value="Genomic_DNA"/>
</dbReference>
<evidence type="ECO:0000313" key="9">
    <source>
        <dbReference type="Proteomes" id="UP000239747"/>
    </source>
</evidence>
<accession>A0A2S7U7M3</accession>
<dbReference type="Gene3D" id="1.25.40.390">
    <property type="match status" value="1"/>
</dbReference>
<dbReference type="OrthoDB" id="5694214at2"/>
<evidence type="ECO:0000256" key="5">
    <source>
        <dbReference type="ARBA" id="ARBA00023237"/>
    </source>
</evidence>
<evidence type="ECO:0000256" key="2">
    <source>
        <dbReference type="ARBA" id="ARBA00006275"/>
    </source>
</evidence>
<dbReference type="Proteomes" id="UP000239747">
    <property type="component" value="Unassembled WGS sequence"/>
</dbReference>
<dbReference type="Pfam" id="PF07980">
    <property type="entry name" value="SusD_RagB"/>
    <property type="match status" value="1"/>
</dbReference>
<dbReference type="InterPro" id="IPR011990">
    <property type="entry name" value="TPR-like_helical_dom_sf"/>
</dbReference>
<evidence type="ECO:0000256" key="4">
    <source>
        <dbReference type="ARBA" id="ARBA00023136"/>
    </source>
</evidence>
<dbReference type="Pfam" id="PF14322">
    <property type="entry name" value="SusD-like_3"/>
    <property type="match status" value="1"/>
</dbReference>
<evidence type="ECO:0000313" key="8">
    <source>
        <dbReference type="EMBL" id="PQJ30580.1"/>
    </source>
</evidence>
<evidence type="ECO:0000259" key="6">
    <source>
        <dbReference type="Pfam" id="PF07980"/>
    </source>
</evidence>
<evidence type="ECO:0000256" key="1">
    <source>
        <dbReference type="ARBA" id="ARBA00004442"/>
    </source>
</evidence>
<dbReference type="InterPro" id="IPR033985">
    <property type="entry name" value="SusD-like_N"/>
</dbReference>
<dbReference type="PROSITE" id="PS51257">
    <property type="entry name" value="PROKAR_LIPOPROTEIN"/>
    <property type="match status" value="1"/>
</dbReference>
<proteinExistence type="inferred from homology"/>
<name>A0A2S7U7M3_9FLAO</name>
<keyword evidence="9" id="KW-1185">Reference proteome</keyword>
<protein>
    <submittedName>
        <fullName evidence="8">RagB/SusD family nutrient uptake outer membrane protein</fullName>
    </submittedName>
</protein>
<sequence length="515" mass="56964">MKTYKLLLLLIGVSIMGCSDLEEDPVGRLSPDGFFQTPQDIQTLVNGAYTHAINEKFWGRKLSVALMLRSDMVDLASNETRRMEMNDLTTLGNNGMISEFWPKTYQGIAAANEAIVGAEDVDADDVVKNPIIAQARFIRAFYYFHLVRQFGDVPYLDRPATVADATIGKTPAAQVYENIIADLEYAKEWLPDTQVTRSIPSKGAASSYLALVYLTMAGTNDTAMFQKAFDEAEEVIMNEGLYGYDLDLDFQNLFNADEIDASPEPIFALDYNNFEAPNNGYDQIAPMTGIRGDDRNSGGGWSVAVPSFAVYDTWNASDYRRAVSMDDGASINGNLEFYTNFTVSGHQFAKNRPYIAKYTRYPGAFARGNARATSHNYSMLRYAELLLIAAEAAVEIGNNTAALTYMNRVRARARMGGTTLVAGVTTTVAPSVEPAELPMTYMVTANDVLEERRLELAFEGKRWYDIARRQLGATAFGPMGLEGAKSDFSTTDYLMPLPADELDRNPNLLPQNPGY</sequence>
<gene>
    <name evidence="8" type="ORF">BST92_00900</name>
</gene>
<dbReference type="CDD" id="cd08977">
    <property type="entry name" value="SusD"/>
    <property type="match status" value="1"/>
</dbReference>